<accession>A0ABT2K256</accession>
<evidence type="ECO:0000256" key="1">
    <source>
        <dbReference type="SAM" id="Phobius"/>
    </source>
</evidence>
<comment type="caution">
    <text evidence="2">The sequence shown here is derived from an EMBL/GenBank/DDBJ whole genome shotgun (WGS) entry which is preliminary data.</text>
</comment>
<sequence>MTDSLWGLMQMVAAVSAILVMLVFVIALVMGLVRAVRQEKANADFRRELRKYKR</sequence>
<dbReference type="Proteomes" id="UP001156389">
    <property type="component" value="Unassembled WGS sequence"/>
</dbReference>
<keyword evidence="3" id="KW-1185">Reference proteome</keyword>
<dbReference type="RefSeq" id="WP_260221574.1">
    <property type="nucleotide sequence ID" value="NZ_JAJAGO010000019.1"/>
</dbReference>
<evidence type="ECO:0008006" key="4">
    <source>
        <dbReference type="Google" id="ProtNLM"/>
    </source>
</evidence>
<keyword evidence="1" id="KW-0812">Transmembrane</keyword>
<evidence type="ECO:0000313" key="2">
    <source>
        <dbReference type="EMBL" id="MCT2594254.1"/>
    </source>
</evidence>
<name>A0ABT2K256_9ACTN</name>
<organism evidence="2 3">
    <name type="scientific">Streptomyces gossypii</name>
    <dbReference type="NCBI Taxonomy" id="2883101"/>
    <lineage>
        <taxon>Bacteria</taxon>
        <taxon>Bacillati</taxon>
        <taxon>Actinomycetota</taxon>
        <taxon>Actinomycetes</taxon>
        <taxon>Kitasatosporales</taxon>
        <taxon>Streptomycetaceae</taxon>
        <taxon>Streptomyces</taxon>
    </lineage>
</organism>
<feature type="transmembrane region" description="Helical" evidence="1">
    <location>
        <begin position="12"/>
        <end position="33"/>
    </location>
</feature>
<dbReference type="EMBL" id="JAJAGO010000019">
    <property type="protein sequence ID" value="MCT2594254.1"/>
    <property type="molecule type" value="Genomic_DNA"/>
</dbReference>
<evidence type="ECO:0000313" key="3">
    <source>
        <dbReference type="Proteomes" id="UP001156389"/>
    </source>
</evidence>
<protein>
    <recommendedName>
        <fullName evidence="4">DUF4083 domain-containing protein</fullName>
    </recommendedName>
</protein>
<gene>
    <name evidence="2" type="ORF">LHJ74_30840</name>
</gene>
<keyword evidence="1" id="KW-0472">Membrane</keyword>
<keyword evidence="1" id="KW-1133">Transmembrane helix</keyword>
<reference evidence="2 3" key="1">
    <citation type="submission" date="2021-10" db="EMBL/GenBank/DDBJ databases">
        <title>Streptomyces gossypii sp. nov., isolated from soil collected from cotton field.</title>
        <authorList>
            <person name="Ge X."/>
            <person name="Chen X."/>
            <person name="Liu W."/>
        </authorList>
    </citation>
    <scope>NUCLEOTIDE SEQUENCE [LARGE SCALE GENOMIC DNA]</scope>
    <source>
        <strain evidence="2 3">N2-109</strain>
    </source>
</reference>
<proteinExistence type="predicted"/>